<keyword evidence="2" id="KW-0812">Transmembrane</keyword>
<dbReference type="Proteomes" id="UP000427906">
    <property type="component" value="Chromosome"/>
</dbReference>
<organism evidence="3 4">
    <name type="scientific">Desulfosarcina alkanivorans</name>
    <dbReference type="NCBI Taxonomy" id="571177"/>
    <lineage>
        <taxon>Bacteria</taxon>
        <taxon>Pseudomonadati</taxon>
        <taxon>Thermodesulfobacteriota</taxon>
        <taxon>Desulfobacteria</taxon>
        <taxon>Desulfobacterales</taxon>
        <taxon>Desulfosarcinaceae</taxon>
        <taxon>Desulfosarcina</taxon>
    </lineage>
</organism>
<evidence type="ECO:0000256" key="2">
    <source>
        <dbReference type="SAM" id="Phobius"/>
    </source>
</evidence>
<accession>A0A5K7YVR6</accession>
<evidence type="ECO:0000313" key="3">
    <source>
        <dbReference type="EMBL" id="BBO72505.1"/>
    </source>
</evidence>
<dbReference type="EMBL" id="AP021874">
    <property type="protein sequence ID" value="BBO72505.1"/>
    <property type="molecule type" value="Genomic_DNA"/>
</dbReference>
<dbReference type="KEGG" id="dalk:DSCA_64350"/>
<reference evidence="3 4" key="1">
    <citation type="submission" date="2019-11" db="EMBL/GenBank/DDBJ databases">
        <title>Comparative genomics of hydrocarbon-degrading Desulfosarcina strains.</title>
        <authorList>
            <person name="Watanabe M."/>
            <person name="Kojima H."/>
            <person name="Fukui M."/>
        </authorList>
    </citation>
    <scope>NUCLEOTIDE SEQUENCE [LARGE SCALE GENOMIC DNA]</scope>
    <source>
        <strain evidence="3 4">PL12</strain>
    </source>
</reference>
<evidence type="ECO:0000313" key="4">
    <source>
        <dbReference type="Proteomes" id="UP000427906"/>
    </source>
</evidence>
<gene>
    <name evidence="3" type="ORF">DSCA_64350</name>
</gene>
<evidence type="ECO:0008006" key="5">
    <source>
        <dbReference type="Google" id="ProtNLM"/>
    </source>
</evidence>
<keyword evidence="4" id="KW-1185">Reference proteome</keyword>
<dbReference type="AlphaFoldDB" id="A0A5K7YVR6"/>
<name>A0A5K7YVR6_9BACT</name>
<feature type="transmembrane region" description="Helical" evidence="2">
    <location>
        <begin position="187"/>
        <end position="207"/>
    </location>
</feature>
<evidence type="ECO:0000256" key="1">
    <source>
        <dbReference type="SAM" id="MobiDB-lite"/>
    </source>
</evidence>
<sequence length="249" mass="27102">MLLAPILSAEATVVKNLRFGDNKGYVRMVLEVDRALAQPPSVSINGSTIQVAMTGVLNHLPAPPTEASRDGIVSLDVTHVSDVMRIDAAFPFAPADIRTFSLTGPHRFIIDAYRPSPSADEDRPIDNKPQTTALESGSPIPKWNPVPDQSTPFGGTVAEASMHSYGSLPSLSADAAEKGRNRFQQQLIAALIGVTSIIVVLLFFLIWMGSGRKKPREPSWIQHLPPARDPAIENIDAAIRDHLKRHDHQ</sequence>
<feature type="region of interest" description="Disordered" evidence="1">
    <location>
        <begin position="115"/>
        <end position="156"/>
    </location>
</feature>
<keyword evidence="2" id="KW-1133">Transmembrane helix</keyword>
<proteinExistence type="predicted"/>
<protein>
    <recommendedName>
        <fullName evidence="5">AMIN domain-containing protein</fullName>
    </recommendedName>
</protein>
<keyword evidence="2" id="KW-0472">Membrane</keyword>